<comment type="caution">
    <text evidence="3">The sequence shown here is derived from an EMBL/GenBank/DDBJ whole genome shotgun (WGS) entry which is preliminary data.</text>
</comment>
<evidence type="ECO:0000313" key="3">
    <source>
        <dbReference type="EMBL" id="KAG5636097.1"/>
    </source>
</evidence>
<organism evidence="3 4">
    <name type="scientific">Sphagnurus paluster</name>
    <dbReference type="NCBI Taxonomy" id="117069"/>
    <lineage>
        <taxon>Eukaryota</taxon>
        <taxon>Fungi</taxon>
        <taxon>Dikarya</taxon>
        <taxon>Basidiomycota</taxon>
        <taxon>Agaricomycotina</taxon>
        <taxon>Agaricomycetes</taxon>
        <taxon>Agaricomycetidae</taxon>
        <taxon>Agaricales</taxon>
        <taxon>Tricholomatineae</taxon>
        <taxon>Lyophyllaceae</taxon>
        <taxon>Sphagnurus</taxon>
    </lineage>
</organism>
<feature type="region of interest" description="Disordered" evidence="2">
    <location>
        <begin position="325"/>
        <end position="362"/>
    </location>
</feature>
<dbReference type="AlphaFoldDB" id="A0A9P7FVZ6"/>
<evidence type="ECO:0000313" key="4">
    <source>
        <dbReference type="Proteomes" id="UP000717328"/>
    </source>
</evidence>
<evidence type="ECO:0000256" key="1">
    <source>
        <dbReference type="SAM" id="Coils"/>
    </source>
</evidence>
<keyword evidence="1" id="KW-0175">Coiled coil</keyword>
<sequence length="408" mass="45516">MLSLAESKKDLAQKTVDLQARDPNDDLLLKIRDLKAQNVALKSNLRDLQQKHGLRQKSSQDVELQARTKLQEAEKSNIELLCSNKQLQASLMEMQTGAKINLEEVKKLASGQCQTLENELERTRVDTKQAYDRLLDETSELKERLSMQSVSLFQCKDECATLKEHLNSATNQLNAAQDLLVVSQEKCALAAEAIAAHAQAEVADLKARFTTLNGKLFSRKTTNQAQQEVKRLELLVVDLQQNNNELVETAKSSLSQPQHMIDALKAKIHELQMTVARLHKGGQPVVMNRPMVGLKTWLGSSLDNKEFDGQMEYAIGRNDHKEASIDHPMAPASISDSSRPSAPAKTVDSKFHQTHDPDDDCEASSALSQILKDDTDERRVGKCPRLPSVAERPTRRTASLLTFLHLPC</sequence>
<accession>A0A9P7FVZ6</accession>
<proteinExistence type="predicted"/>
<dbReference type="OrthoDB" id="3246510at2759"/>
<feature type="compositionally biased region" description="Basic and acidic residues" evidence="2">
    <location>
        <begin position="347"/>
        <end position="356"/>
    </location>
</feature>
<protein>
    <submittedName>
        <fullName evidence="3">Uncharacterized protein</fullName>
    </submittedName>
</protein>
<keyword evidence="4" id="KW-1185">Reference proteome</keyword>
<feature type="coiled-coil region" evidence="1">
    <location>
        <begin position="222"/>
        <end position="249"/>
    </location>
</feature>
<reference evidence="3" key="2">
    <citation type="submission" date="2021-10" db="EMBL/GenBank/DDBJ databases">
        <title>Phylogenomics reveals ancestral predisposition of the termite-cultivated fungus Termitomyces towards a domesticated lifestyle.</title>
        <authorList>
            <person name="Auxier B."/>
            <person name="Grum-Grzhimaylo A."/>
            <person name="Cardenas M.E."/>
            <person name="Lodge J.D."/>
            <person name="Laessoe T."/>
            <person name="Pedersen O."/>
            <person name="Smith M.E."/>
            <person name="Kuyper T.W."/>
            <person name="Franco-Molano E.A."/>
            <person name="Baroni T.J."/>
            <person name="Aanen D.K."/>
        </authorList>
    </citation>
    <scope>NUCLEOTIDE SEQUENCE</scope>
    <source>
        <strain evidence="3">D49</strain>
    </source>
</reference>
<name>A0A9P7FVZ6_9AGAR</name>
<dbReference type="EMBL" id="JABCKI010005976">
    <property type="protein sequence ID" value="KAG5636097.1"/>
    <property type="molecule type" value="Genomic_DNA"/>
</dbReference>
<gene>
    <name evidence="3" type="ORF">H0H81_009122</name>
</gene>
<evidence type="ECO:0000256" key="2">
    <source>
        <dbReference type="SAM" id="MobiDB-lite"/>
    </source>
</evidence>
<feature type="coiled-coil region" evidence="1">
    <location>
        <begin position="24"/>
        <end position="186"/>
    </location>
</feature>
<reference evidence="3" key="1">
    <citation type="submission" date="2021-02" db="EMBL/GenBank/DDBJ databases">
        <authorList>
            <person name="Nieuwenhuis M."/>
            <person name="Van De Peppel L.J.J."/>
        </authorList>
    </citation>
    <scope>NUCLEOTIDE SEQUENCE</scope>
    <source>
        <strain evidence="3">D49</strain>
    </source>
</reference>
<dbReference type="Proteomes" id="UP000717328">
    <property type="component" value="Unassembled WGS sequence"/>
</dbReference>